<dbReference type="GO" id="GO:0005524">
    <property type="term" value="F:ATP binding"/>
    <property type="evidence" value="ECO:0007669"/>
    <property type="project" value="UniProtKB-KW"/>
</dbReference>
<evidence type="ECO:0000256" key="2">
    <source>
        <dbReference type="ARBA" id="ARBA00000711"/>
    </source>
</evidence>
<evidence type="ECO:0000256" key="12">
    <source>
        <dbReference type="ARBA" id="ARBA00022741"/>
    </source>
</evidence>
<evidence type="ECO:0000256" key="1">
    <source>
        <dbReference type="ARBA" id="ARBA00000312"/>
    </source>
</evidence>
<comment type="function">
    <text evidence="4">Catalyzes ATP-dependent phosphorylation of adenosylcobinamide and addition of GMP to adenosylcobinamide phosphate.</text>
</comment>
<dbReference type="PANTHER" id="PTHR34848">
    <property type="match status" value="1"/>
</dbReference>
<comment type="catalytic activity">
    <reaction evidence="1">
        <text>adenosylcob(III)inamide + ATP = adenosylcob(III)inamide phosphate + ADP + H(+)</text>
        <dbReference type="Rhea" id="RHEA:15769"/>
        <dbReference type="ChEBI" id="CHEBI:2480"/>
        <dbReference type="ChEBI" id="CHEBI:15378"/>
        <dbReference type="ChEBI" id="CHEBI:30616"/>
        <dbReference type="ChEBI" id="CHEBI:58502"/>
        <dbReference type="ChEBI" id="CHEBI:456216"/>
        <dbReference type="EC" id="2.7.1.156"/>
    </reaction>
</comment>
<keyword evidence="12 19" id="KW-0547">Nucleotide-binding</keyword>
<dbReference type="PIRSF" id="PIRSF006135">
    <property type="entry name" value="CobU"/>
    <property type="match status" value="1"/>
</dbReference>
<comment type="pathway">
    <text evidence="5">Cofactor biosynthesis; adenosylcobalamin biosynthesis; adenosylcobalamin from cob(II)yrinate a,c-diamide: step 6/7.</text>
</comment>
<evidence type="ECO:0000256" key="19">
    <source>
        <dbReference type="PIRSR" id="PIRSR006135-2"/>
    </source>
</evidence>
<feature type="binding site" evidence="19">
    <location>
        <position position="72"/>
    </location>
    <ligand>
        <name>GTP</name>
        <dbReference type="ChEBI" id="CHEBI:37565"/>
    </ligand>
</feature>
<gene>
    <name evidence="20" type="primary">cobU</name>
    <name evidence="20" type="ORF">F0U47_13245</name>
</gene>
<dbReference type="InterPro" id="IPR003203">
    <property type="entry name" value="CobU/CobP"/>
</dbReference>
<evidence type="ECO:0000256" key="13">
    <source>
        <dbReference type="ARBA" id="ARBA00022777"/>
    </source>
</evidence>
<evidence type="ECO:0000256" key="5">
    <source>
        <dbReference type="ARBA" id="ARBA00004692"/>
    </source>
</evidence>
<evidence type="ECO:0000256" key="8">
    <source>
        <dbReference type="ARBA" id="ARBA00012016"/>
    </source>
</evidence>
<proteinExistence type="inferred from homology"/>
<dbReference type="GO" id="GO:0043752">
    <property type="term" value="F:adenosylcobinamide kinase activity"/>
    <property type="evidence" value="ECO:0007669"/>
    <property type="project" value="UniProtKB-EC"/>
</dbReference>
<dbReference type="GO" id="GO:0009236">
    <property type="term" value="P:cobalamin biosynthetic process"/>
    <property type="evidence" value="ECO:0007669"/>
    <property type="project" value="UniProtKB-UniPathway"/>
</dbReference>
<evidence type="ECO:0000256" key="6">
    <source>
        <dbReference type="ARBA" id="ARBA00005159"/>
    </source>
</evidence>
<evidence type="ECO:0000256" key="3">
    <source>
        <dbReference type="ARBA" id="ARBA00001522"/>
    </source>
</evidence>
<evidence type="ECO:0000256" key="15">
    <source>
        <dbReference type="ARBA" id="ARBA00023134"/>
    </source>
</evidence>
<dbReference type="Pfam" id="PF02283">
    <property type="entry name" value="CobU"/>
    <property type="match status" value="1"/>
</dbReference>
<evidence type="ECO:0000256" key="18">
    <source>
        <dbReference type="PIRSR" id="PIRSR006135-1"/>
    </source>
</evidence>
<comment type="catalytic activity">
    <reaction evidence="3">
        <text>adenosylcob(III)inamide + GTP = adenosylcob(III)inamide phosphate + GDP + H(+)</text>
        <dbReference type="Rhea" id="RHEA:15765"/>
        <dbReference type="ChEBI" id="CHEBI:2480"/>
        <dbReference type="ChEBI" id="CHEBI:15378"/>
        <dbReference type="ChEBI" id="CHEBI:37565"/>
        <dbReference type="ChEBI" id="CHEBI:58189"/>
        <dbReference type="ChEBI" id="CHEBI:58502"/>
        <dbReference type="EC" id="2.7.1.156"/>
    </reaction>
</comment>
<dbReference type="EC" id="2.7.1.156" evidence="8"/>
<comment type="similarity">
    <text evidence="7">Belongs to the CobU/CobP family.</text>
</comment>
<feature type="binding site" evidence="19">
    <location>
        <position position="90"/>
    </location>
    <ligand>
        <name>GTP</name>
        <dbReference type="ChEBI" id="CHEBI:37565"/>
    </ligand>
</feature>
<keyword evidence="11 20" id="KW-0808">Transferase</keyword>
<keyword evidence="21" id="KW-1185">Reference proteome</keyword>
<dbReference type="CDD" id="cd00544">
    <property type="entry name" value="CobU"/>
    <property type="match status" value="1"/>
</dbReference>
<accession>A0A5B1M0U2</accession>
<evidence type="ECO:0000313" key="20">
    <source>
        <dbReference type="EMBL" id="KAA1426374.1"/>
    </source>
</evidence>
<dbReference type="Gene3D" id="3.40.50.300">
    <property type="entry name" value="P-loop containing nucleotide triphosphate hydrolases"/>
    <property type="match status" value="1"/>
</dbReference>
<evidence type="ECO:0000256" key="16">
    <source>
        <dbReference type="ARBA" id="ARBA00029570"/>
    </source>
</evidence>
<evidence type="ECO:0000313" key="21">
    <source>
        <dbReference type="Proteomes" id="UP000324351"/>
    </source>
</evidence>
<sequence length="185" mass="19683">MAEGLDKLDQRSGLVLVTGGVRSGKSLHAESLLAGEPTTTYVAAGPTYDDADWHARVARHRERRPDTWTTVETSDVAVALAEATGPVLVDCLGTWLDAILAKAGLWEAPSPEIEDYVAARTTGVVATLRAATTPIVLVTNEVGLGVVPEHRSGRLFRDLLGTVNQRVAGVCDEVHLVVAGRVLRL</sequence>
<feature type="binding site" evidence="19">
    <location>
        <begin position="43"/>
        <end position="45"/>
    </location>
    <ligand>
        <name>GTP</name>
        <dbReference type="ChEBI" id="CHEBI:37565"/>
    </ligand>
</feature>
<dbReference type="NCBIfam" id="NF004469">
    <property type="entry name" value="PRK05800.1"/>
    <property type="match status" value="1"/>
</dbReference>
<name>A0A5B1M0U2_9ACTN</name>
<comment type="catalytic activity">
    <reaction evidence="2">
        <text>adenosylcob(III)inamide phosphate + GTP + H(+) = adenosylcob(III)inamide-GDP + diphosphate</text>
        <dbReference type="Rhea" id="RHEA:22712"/>
        <dbReference type="ChEBI" id="CHEBI:15378"/>
        <dbReference type="ChEBI" id="CHEBI:33019"/>
        <dbReference type="ChEBI" id="CHEBI:37565"/>
        <dbReference type="ChEBI" id="CHEBI:58502"/>
        <dbReference type="ChEBI" id="CHEBI:60487"/>
        <dbReference type="EC" id="2.7.7.62"/>
    </reaction>
</comment>
<dbReference type="RefSeq" id="WP_149750956.1">
    <property type="nucleotide sequence ID" value="NZ_VUJW01000008.1"/>
</dbReference>
<evidence type="ECO:0000256" key="17">
    <source>
        <dbReference type="ARBA" id="ARBA00030571"/>
    </source>
</evidence>
<evidence type="ECO:0000256" key="9">
    <source>
        <dbReference type="ARBA" id="ARBA00012523"/>
    </source>
</evidence>
<reference evidence="20 21" key="1">
    <citation type="submission" date="2019-09" db="EMBL/GenBank/DDBJ databases">
        <title>Nocardioides panacisoli sp. nov., isolated from the soil of a ginseng field.</title>
        <authorList>
            <person name="Cho C."/>
        </authorList>
    </citation>
    <scope>NUCLEOTIDE SEQUENCE [LARGE SCALE GENOMIC DNA]</scope>
    <source>
        <strain evidence="20 21">BN140041</strain>
    </source>
</reference>
<dbReference type="InterPro" id="IPR027417">
    <property type="entry name" value="P-loop_NTPase"/>
</dbReference>
<evidence type="ECO:0000256" key="4">
    <source>
        <dbReference type="ARBA" id="ARBA00003889"/>
    </source>
</evidence>
<dbReference type="UniPathway" id="UPA00148">
    <property type="reaction ID" value="UER00236"/>
</dbReference>
<dbReference type="AlphaFoldDB" id="A0A5B1M0U2"/>
<feature type="active site" description="GMP-histidine intermediate" evidence="18">
    <location>
        <position position="60"/>
    </location>
</feature>
<comment type="pathway">
    <text evidence="6">Cofactor biosynthesis; adenosylcobalamin biosynthesis; adenosylcobalamin from cob(II)yrinate a,c-diamide: step 5/7.</text>
</comment>
<evidence type="ECO:0000256" key="10">
    <source>
        <dbReference type="ARBA" id="ARBA00022573"/>
    </source>
</evidence>
<keyword evidence="15 19" id="KW-0342">GTP-binding</keyword>
<protein>
    <recommendedName>
        <fullName evidence="16">Adenosylcobinamide kinase</fullName>
        <ecNumber evidence="8">2.7.1.156</ecNumber>
        <ecNumber evidence="9">2.7.7.62</ecNumber>
    </recommendedName>
    <alternativeName>
        <fullName evidence="17">Adenosylcobinamide-phosphate guanylyltransferase</fullName>
    </alternativeName>
</protein>
<reference evidence="20 21" key="2">
    <citation type="submission" date="2019-09" db="EMBL/GenBank/DDBJ databases">
        <authorList>
            <person name="Jin C."/>
        </authorList>
    </citation>
    <scope>NUCLEOTIDE SEQUENCE [LARGE SCALE GENOMIC DNA]</scope>
    <source>
        <strain evidence="20 21">BN140041</strain>
    </source>
</reference>
<feature type="binding site" evidence="19">
    <location>
        <begin position="19"/>
        <end position="26"/>
    </location>
    <ligand>
        <name>GTP</name>
        <dbReference type="ChEBI" id="CHEBI:37565"/>
    </ligand>
</feature>
<keyword evidence="10" id="KW-0169">Cobalamin biosynthesis</keyword>
<keyword evidence="13 20" id="KW-0418">Kinase</keyword>
<dbReference type="GO" id="GO:0005525">
    <property type="term" value="F:GTP binding"/>
    <property type="evidence" value="ECO:0007669"/>
    <property type="project" value="UniProtKB-KW"/>
</dbReference>
<keyword evidence="14" id="KW-0067">ATP-binding</keyword>
<dbReference type="EMBL" id="VUJW01000008">
    <property type="protein sequence ID" value="KAA1426374.1"/>
    <property type="molecule type" value="Genomic_DNA"/>
</dbReference>
<dbReference type="PANTHER" id="PTHR34848:SF1">
    <property type="entry name" value="BIFUNCTIONAL ADENOSYLCOBALAMIN BIOSYNTHESIS PROTEIN COBU"/>
    <property type="match status" value="1"/>
</dbReference>
<dbReference type="SUPFAM" id="SSF52540">
    <property type="entry name" value="P-loop containing nucleoside triphosphate hydrolases"/>
    <property type="match status" value="1"/>
</dbReference>
<dbReference type="Proteomes" id="UP000324351">
    <property type="component" value="Unassembled WGS sequence"/>
</dbReference>
<keyword evidence="20" id="KW-0548">Nucleotidyltransferase</keyword>
<organism evidence="20 21">
    <name type="scientific">Nocardioides antri</name>
    <dbReference type="NCBI Taxonomy" id="2607659"/>
    <lineage>
        <taxon>Bacteria</taxon>
        <taxon>Bacillati</taxon>
        <taxon>Actinomycetota</taxon>
        <taxon>Actinomycetes</taxon>
        <taxon>Propionibacteriales</taxon>
        <taxon>Nocardioidaceae</taxon>
        <taxon>Nocardioides</taxon>
    </lineage>
</organism>
<dbReference type="GO" id="GO:0008820">
    <property type="term" value="F:cobinamide phosphate guanylyltransferase activity"/>
    <property type="evidence" value="ECO:0007669"/>
    <property type="project" value="UniProtKB-EC"/>
</dbReference>
<comment type="caution">
    <text evidence="20">The sequence shown here is derived from an EMBL/GenBank/DDBJ whole genome shotgun (WGS) entry which is preliminary data.</text>
</comment>
<evidence type="ECO:0000256" key="11">
    <source>
        <dbReference type="ARBA" id="ARBA00022679"/>
    </source>
</evidence>
<feature type="binding site" evidence="19">
    <location>
        <begin position="61"/>
        <end position="64"/>
    </location>
    <ligand>
        <name>GTP</name>
        <dbReference type="ChEBI" id="CHEBI:37565"/>
    </ligand>
</feature>
<evidence type="ECO:0000256" key="7">
    <source>
        <dbReference type="ARBA" id="ARBA00007490"/>
    </source>
</evidence>
<evidence type="ECO:0000256" key="14">
    <source>
        <dbReference type="ARBA" id="ARBA00022840"/>
    </source>
</evidence>
<dbReference type="EC" id="2.7.7.62" evidence="9"/>